<dbReference type="GeneID" id="98176888"/>
<feature type="compositionally biased region" description="Basic residues" evidence="1">
    <location>
        <begin position="57"/>
        <end position="72"/>
    </location>
</feature>
<feature type="compositionally biased region" description="Basic and acidic residues" evidence="1">
    <location>
        <begin position="257"/>
        <end position="299"/>
    </location>
</feature>
<dbReference type="Proteomes" id="UP001628179">
    <property type="component" value="Unassembled WGS sequence"/>
</dbReference>
<proteinExistence type="predicted"/>
<dbReference type="RefSeq" id="XP_070917666.1">
    <property type="nucleotide sequence ID" value="XM_071061565.1"/>
</dbReference>
<feature type="compositionally biased region" description="Basic and acidic residues" evidence="1">
    <location>
        <begin position="35"/>
        <end position="56"/>
    </location>
</feature>
<evidence type="ECO:0000313" key="2">
    <source>
        <dbReference type="EMBL" id="GAB1315935.1"/>
    </source>
</evidence>
<keyword evidence="3" id="KW-1185">Reference proteome</keyword>
<evidence type="ECO:0000256" key="1">
    <source>
        <dbReference type="SAM" id="MobiDB-lite"/>
    </source>
</evidence>
<dbReference type="EMBL" id="BAAFSV010000003">
    <property type="protein sequence ID" value="GAB1315935.1"/>
    <property type="molecule type" value="Genomic_DNA"/>
</dbReference>
<sequence>MDRHSLQDRDLGLETRKEGGSPSGHERPLKRRRRDYHERETTRSRSPDEDKEEHRRRDGHSHRRGHRRHSRRREQEVPDLPFGARQLSRNDLTAFRPLFAHYLELQKRLDIASLDETELRGRWKSFLGKWNRAELAEGWYDPELFQRLASDARPHQPIPRSQPRPSAPYASTNGNVSPSSSSSSDADDDYGPPPPPPLHGQSSSLSTPSSNPTPGPHTAYPGPTIPSRTDLALRDEEALHAQQESLAHHRLARRAHRADQKALLDELVPRADAGTRERKLEKRREVSQKLKGFKEDKEGGQMAEVGEGELMGGEGDSLEEYKSMVRKREEGRRERLSRRDEMERARRAEREEKVRAYREKEEKVIGGLREIARARFG</sequence>
<organism evidence="2 3">
    <name type="scientific">Madurella fahalii</name>
    <dbReference type="NCBI Taxonomy" id="1157608"/>
    <lineage>
        <taxon>Eukaryota</taxon>
        <taxon>Fungi</taxon>
        <taxon>Dikarya</taxon>
        <taxon>Ascomycota</taxon>
        <taxon>Pezizomycotina</taxon>
        <taxon>Sordariomycetes</taxon>
        <taxon>Sordariomycetidae</taxon>
        <taxon>Sordariales</taxon>
        <taxon>Sordariales incertae sedis</taxon>
        <taxon>Madurella</taxon>
    </lineage>
</organism>
<dbReference type="PANTHER" id="PTHR34117">
    <property type="entry name" value="STYLE CELL-CYCLE INHIBITOR 1"/>
    <property type="match status" value="1"/>
</dbReference>
<comment type="caution">
    <text evidence="2">The sequence shown here is derived from an EMBL/GenBank/DDBJ whole genome shotgun (WGS) entry which is preliminary data.</text>
</comment>
<feature type="compositionally biased region" description="Basic and acidic residues" evidence="1">
    <location>
        <begin position="1"/>
        <end position="27"/>
    </location>
</feature>
<protein>
    <submittedName>
        <fullName evidence="2">Uncharacterized protein</fullName>
    </submittedName>
</protein>
<feature type="region of interest" description="Disordered" evidence="1">
    <location>
        <begin position="1"/>
        <end position="82"/>
    </location>
</feature>
<gene>
    <name evidence="2" type="ORF">MFIFM68171_06145</name>
</gene>
<reference evidence="2 3" key="1">
    <citation type="submission" date="2024-09" db="EMBL/GenBank/DDBJ databases">
        <title>Itraconazole resistance in Madurella fahalii resulting from another homologue of gene encoding cytochrome P450 14-alpha sterol demethylase (CYP51).</title>
        <authorList>
            <person name="Yoshioka I."/>
            <person name="Fahal A.H."/>
            <person name="Kaneko S."/>
            <person name="Yaguchi T."/>
        </authorList>
    </citation>
    <scope>NUCLEOTIDE SEQUENCE [LARGE SCALE GENOMIC DNA]</scope>
    <source>
        <strain evidence="2 3">IFM 68171</strain>
    </source>
</reference>
<name>A0ABQ0GDT5_9PEZI</name>
<evidence type="ECO:0000313" key="3">
    <source>
        <dbReference type="Proteomes" id="UP001628179"/>
    </source>
</evidence>
<dbReference type="PANTHER" id="PTHR34117:SF1">
    <property type="entry name" value="STYLE CELL-CYCLE INHIBITOR 1"/>
    <property type="match status" value="1"/>
</dbReference>
<dbReference type="InterPro" id="IPR044688">
    <property type="entry name" value="SCI-1-like"/>
</dbReference>
<feature type="compositionally biased region" description="Low complexity" evidence="1">
    <location>
        <begin position="199"/>
        <end position="218"/>
    </location>
</feature>
<feature type="compositionally biased region" description="Pro residues" evidence="1">
    <location>
        <begin position="156"/>
        <end position="166"/>
    </location>
</feature>
<feature type="region of interest" description="Disordered" evidence="1">
    <location>
        <begin position="153"/>
        <end position="353"/>
    </location>
</feature>
<feature type="compositionally biased region" description="Basic and acidic residues" evidence="1">
    <location>
        <begin position="319"/>
        <end position="353"/>
    </location>
</feature>
<accession>A0ABQ0GDT5</accession>